<dbReference type="PANTHER" id="PTHR12482">
    <property type="entry name" value="LIPASE ROG1-RELATED-RELATED"/>
    <property type="match status" value="1"/>
</dbReference>
<feature type="domain" description="DUF676" evidence="2">
    <location>
        <begin position="46"/>
        <end position="360"/>
    </location>
</feature>
<protein>
    <recommendedName>
        <fullName evidence="2">DUF676 domain-containing protein</fullName>
    </recommendedName>
</protein>
<proteinExistence type="predicted"/>
<reference evidence="3 4" key="1">
    <citation type="submission" date="2024-10" db="EMBL/GenBank/DDBJ databases">
        <title>Updated reference genomes for cyclostephanoid diatoms.</title>
        <authorList>
            <person name="Roberts W.R."/>
            <person name="Alverson A.J."/>
        </authorList>
    </citation>
    <scope>NUCLEOTIDE SEQUENCE [LARGE SCALE GENOMIC DNA]</scope>
    <source>
        <strain evidence="3 4">AJA228-03</strain>
    </source>
</reference>
<feature type="compositionally biased region" description="Low complexity" evidence="1">
    <location>
        <begin position="1"/>
        <end position="16"/>
    </location>
</feature>
<dbReference type="PANTHER" id="PTHR12482:SF62">
    <property type="entry name" value="LIPASE ROG1-RELATED"/>
    <property type="match status" value="1"/>
</dbReference>
<evidence type="ECO:0000256" key="1">
    <source>
        <dbReference type="SAM" id="MobiDB-lite"/>
    </source>
</evidence>
<feature type="region of interest" description="Disordered" evidence="1">
    <location>
        <begin position="1"/>
        <end position="38"/>
    </location>
</feature>
<name>A0ABD3R6D5_9STRA</name>
<evidence type="ECO:0000313" key="4">
    <source>
        <dbReference type="Proteomes" id="UP001530377"/>
    </source>
</evidence>
<feature type="compositionally biased region" description="Gly residues" evidence="1">
    <location>
        <begin position="289"/>
        <end position="301"/>
    </location>
</feature>
<feature type="compositionally biased region" description="Basic and acidic residues" evidence="1">
    <location>
        <begin position="181"/>
        <end position="190"/>
    </location>
</feature>
<gene>
    <name evidence="3" type="ORF">ACHAXA_009815</name>
</gene>
<dbReference type="AlphaFoldDB" id="A0ABD3R6D5"/>
<accession>A0ABD3R6D5</accession>
<dbReference type="InterPro" id="IPR007751">
    <property type="entry name" value="DUF676_lipase-like"/>
</dbReference>
<organism evidence="3 4">
    <name type="scientific">Cyclostephanos tholiformis</name>
    <dbReference type="NCBI Taxonomy" id="382380"/>
    <lineage>
        <taxon>Eukaryota</taxon>
        <taxon>Sar</taxon>
        <taxon>Stramenopiles</taxon>
        <taxon>Ochrophyta</taxon>
        <taxon>Bacillariophyta</taxon>
        <taxon>Coscinodiscophyceae</taxon>
        <taxon>Thalassiosirophycidae</taxon>
        <taxon>Stephanodiscales</taxon>
        <taxon>Stephanodiscaceae</taxon>
        <taxon>Cyclostephanos</taxon>
    </lineage>
</organism>
<comment type="caution">
    <text evidence="3">The sequence shown here is derived from an EMBL/GenBank/DDBJ whole genome shotgun (WGS) entry which is preliminary data.</text>
</comment>
<dbReference type="Gene3D" id="3.40.50.1820">
    <property type="entry name" value="alpha/beta hydrolase"/>
    <property type="match status" value="1"/>
</dbReference>
<dbReference type="SUPFAM" id="SSF53474">
    <property type="entry name" value="alpha/beta-Hydrolases"/>
    <property type="match status" value="1"/>
</dbReference>
<keyword evidence="4" id="KW-1185">Reference proteome</keyword>
<feature type="region of interest" description="Disordered" evidence="1">
    <location>
        <begin position="268"/>
        <end position="325"/>
    </location>
</feature>
<feature type="region of interest" description="Disordered" evidence="1">
    <location>
        <begin position="177"/>
        <end position="203"/>
    </location>
</feature>
<dbReference type="Proteomes" id="UP001530377">
    <property type="component" value="Unassembled WGS sequence"/>
</dbReference>
<evidence type="ECO:0000259" key="2">
    <source>
        <dbReference type="Pfam" id="PF05057"/>
    </source>
</evidence>
<dbReference type="EMBL" id="JALLPB020000502">
    <property type="protein sequence ID" value="KAL3808490.1"/>
    <property type="molecule type" value="Genomic_DNA"/>
</dbReference>
<dbReference type="Pfam" id="PF05057">
    <property type="entry name" value="DUF676"/>
    <property type="match status" value="1"/>
</dbReference>
<dbReference type="InterPro" id="IPR029058">
    <property type="entry name" value="AB_hydrolase_fold"/>
</dbReference>
<dbReference type="InterPro" id="IPR044294">
    <property type="entry name" value="Lipase-like"/>
</dbReference>
<sequence length="597" mass="63472">MGQSSSTPSSSSSSSSGRLVDASPSCSSSSHSHHYVPPNTPVGPRVHYIFLIHGWMGNEFEQDYLSGALYRRMCGGGCGGDVDVVVYNPRCNVGRTHDGIRAGGTRLANEIVEYVRTDMRGRLLSIIEGGGGTGDGGGGGGGVLHATYSIVGNSLGGLYARYAISLLPYRLSLSLSPTTDGNHEKERGADESDMDEDARFETATSNSSSIRLYLHPNVFCTTATPHLGVSRHTYLPLPRIVEKIIGTGMRTTGRDLFRLKSASSSLSSSFMRGKSTSRLSTKTDDSGKNGDGGSAMESDGGGGDDGDVVVKSSGKGDDDEYRDDNEDEEMVCVIRNMCLRDKFLSPLRSFRRRIAYANAYGTDFQVPTTTAAFLHERSGVAHHVLVTRGVNNGNVDEVGEGGRLGGGEYDGQGGVPSFIVAVCRTESQHPSSSGTENSFGGGGGGGDVLDDELLLMSQSLDALGWTKVFIDVRDYLPVTGMSTPTWLRSSSGTLDNLIRERMGLNLRSLAVSGDNIMCDNDSGGGGADTTNNRVGCILTSQELARSTNVSDSMDLPLGHAVMVANSKNERYSQLNSAGRPVMDKLAKDIIDDILKFE</sequence>
<evidence type="ECO:0000313" key="3">
    <source>
        <dbReference type="EMBL" id="KAL3808490.1"/>
    </source>
</evidence>